<evidence type="ECO:0000313" key="1">
    <source>
        <dbReference type="EMBL" id="KAJ8618987.1"/>
    </source>
</evidence>
<organism evidence="1 2">
    <name type="scientific">Persea americana</name>
    <name type="common">Avocado</name>
    <dbReference type="NCBI Taxonomy" id="3435"/>
    <lineage>
        <taxon>Eukaryota</taxon>
        <taxon>Viridiplantae</taxon>
        <taxon>Streptophyta</taxon>
        <taxon>Embryophyta</taxon>
        <taxon>Tracheophyta</taxon>
        <taxon>Spermatophyta</taxon>
        <taxon>Magnoliopsida</taxon>
        <taxon>Magnoliidae</taxon>
        <taxon>Laurales</taxon>
        <taxon>Lauraceae</taxon>
        <taxon>Persea</taxon>
    </lineage>
</organism>
<sequence length="169" mass="18796">MKVWLGTFDAAEEAVRAYDKKALEFHEARAMLKFPFTENEPIPTDHTLLEAQQQQQQPQHKSKEVEMRRLALGSSLTQEEENSIIISSCKHVVFNGIVNGSIVHHLAMPLHGLGDVPLTGGSFIVVNASEDPCSTCGQGIEDCLGCNLFTPQADENKEGEEEERKRSNY</sequence>
<gene>
    <name evidence="1" type="ORF">MRB53_015173</name>
</gene>
<dbReference type="EMBL" id="CM056812">
    <property type="protein sequence ID" value="KAJ8618987.1"/>
    <property type="molecule type" value="Genomic_DNA"/>
</dbReference>
<accession>A0ACC2KCW7</accession>
<comment type="caution">
    <text evidence="1">The sequence shown here is derived from an EMBL/GenBank/DDBJ whole genome shotgun (WGS) entry which is preliminary data.</text>
</comment>
<evidence type="ECO:0000313" key="2">
    <source>
        <dbReference type="Proteomes" id="UP001234297"/>
    </source>
</evidence>
<proteinExistence type="predicted"/>
<name>A0ACC2KCW7_PERAE</name>
<protein>
    <submittedName>
        <fullName evidence="1">Uncharacterized protein</fullName>
    </submittedName>
</protein>
<keyword evidence="2" id="KW-1185">Reference proteome</keyword>
<reference evidence="1 2" key="1">
    <citation type="journal article" date="2022" name="Hortic Res">
        <title>A haplotype resolved chromosomal level avocado genome allows analysis of novel avocado genes.</title>
        <authorList>
            <person name="Nath O."/>
            <person name="Fletcher S.J."/>
            <person name="Hayward A."/>
            <person name="Shaw L.M."/>
            <person name="Masouleh A.K."/>
            <person name="Furtado A."/>
            <person name="Henry R.J."/>
            <person name="Mitter N."/>
        </authorList>
    </citation>
    <scope>NUCLEOTIDE SEQUENCE [LARGE SCALE GENOMIC DNA]</scope>
    <source>
        <strain evidence="2">cv. Hass</strain>
    </source>
</reference>
<dbReference type="Proteomes" id="UP001234297">
    <property type="component" value="Chromosome 4"/>
</dbReference>